<evidence type="ECO:0000313" key="2">
    <source>
        <dbReference type="Proteomes" id="UP000091820"/>
    </source>
</evidence>
<protein>
    <submittedName>
        <fullName evidence="1">Uncharacterized protein</fullName>
    </submittedName>
</protein>
<reference evidence="1" key="2">
    <citation type="submission" date="2020-05" db="UniProtKB">
        <authorList>
            <consortium name="EnsemblMetazoa"/>
        </authorList>
    </citation>
    <scope>IDENTIFICATION</scope>
    <source>
        <strain evidence="1">IAEA</strain>
    </source>
</reference>
<dbReference type="Gene3D" id="1.25.40.10">
    <property type="entry name" value="Tetratricopeptide repeat domain"/>
    <property type="match status" value="1"/>
</dbReference>
<keyword evidence="2" id="KW-1185">Reference proteome</keyword>
<accession>A0A1A9X5K7</accession>
<dbReference type="EnsemblMetazoa" id="GBRI045023-RA">
    <property type="protein sequence ID" value="GBRI045023-PA"/>
    <property type="gene ID" value="GBRI045023"/>
</dbReference>
<dbReference type="STRING" id="37001.A0A1A9X5K7"/>
<dbReference type="AlphaFoldDB" id="A0A1A9X5K7"/>
<evidence type="ECO:0000313" key="1">
    <source>
        <dbReference type="EnsemblMetazoa" id="GBRI045023-PA"/>
    </source>
</evidence>
<dbReference type="InterPro" id="IPR011990">
    <property type="entry name" value="TPR-like_helical_dom_sf"/>
</dbReference>
<organism evidence="1 2">
    <name type="scientific">Glossina brevipalpis</name>
    <dbReference type="NCBI Taxonomy" id="37001"/>
    <lineage>
        <taxon>Eukaryota</taxon>
        <taxon>Metazoa</taxon>
        <taxon>Ecdysozoa</taxon>
        <taxon>Arthropoda</taxon>
        <taxon>Hexapoda</taxon>
        <taxon>Insecta</taxon>
        <taxon>Pterygota</taxon>
        <taxon>Neoptera</taxon>
        <taxon>Endopterygota</taxon>
        <taxon>Diptera</taxon>
        <taxon>Brachycera</taxon>
        <taxon>Muscomorpha</taxon>
        <taxon>Hippoboscoidea</taxon>
        <taxon>Glossinidae</taxon>
        <taxon>Glossina</taxon>
    </lineage>
</organism>
<reference evidence="2" key="1">
    <citation type="submission" date="2014-03" db="EMBL/GenBank/DDBJ databases">
        <authorList>
            <person name="Aksoy S."/>
            <person name="Warren W."/>
            <person name="Wilson R.K."/>
        </authorList>
    </citation>
    <scope>NUCLEOTIDE SEQUENCE [LARGE SCALE GENOMIC DNA]</scope>
    <source>
        <strain evidence="2">IAEA</strain>
    </source>
</reference>
<dbReference type="Proteomes" id="UP000091820">
    <property type="component" value="Unassembled WGS sequence"/>
</dbReference>
<proteinExistence type="predicted"/>
<dbReference type="SUPFAM" id="SSF48452">
    <property type="entry name" value="TPR-like"/>
    <property type="match status" value="1"/>
</dbReference>
<dbReference type="VEuPathDB" id="VectorBase:GBRI045023"/>
<dbReference type="Pfam" id="PF12895">
    <property type="entry name" value="ANAPC3"/>
    <property type="match status" value="1"/>
</dbReference>
<name>A0A1A9X5K7_9MUSC</name>
<sequence>MSHNSANAEENEEDSIVLLYRKLVKRFCDMRRYQTALFWAESVAILSRSEPKDVYCMANCMFLLKQYNPAAYTIHMHKLENVDLNSYNLLLECLYKAKNFDKAIVVINSVDIELLSSSLTHQWTVTFNHCRIRFVAMKEAIEALRQNEEFMHWLQNWKRM</sequence>